<dbReference type="PANTHER" id="PTHR43535">
    <property type="entry name" value="PHOSPHATIDATE CYTIDYLYLTRANSFERASE"/>
    <property type="match status" value="1"/>
</dbReference>
<dbReference type="Pfam" id="PF01148">
    <property type="entry name" value="CTP_transf_1"/>
    <property type="match status" value="1"/>
</dbReference>
<keyword evidence="1" id="KW-0812">Transmembrane</keyword>
<keyword evidence="1" id="KW-1133">Transmembrane helix</keyword>
<dbReference type="PANTHER" id="PTHR43535:SF1">
    <property type="entry name" value="PHOSPHATIDATE CYTIDYLYLTRANSFERASE"/>
    <property type="match status" value="1"/>
</dbReference>
<feature type="transmembrane region" description="Helical" evidence="1">
    <location>
        <begin position="105"/>
        <end position="127"/>
    </location>
</feature>
<feature type="transmembrane region" description="Helical" evidence="1">
    <location>
        <begin position="6"/>
        <end position="27"/>
    </location>
</feature>
<keyword evidence="2" id="KW-0808">Transferase</keyword>
<reference evidence="2 3" key="1">
    <citation type="submission" date="2021-01" db="EMBL/GenBank/DDBJ databases">
        <title>Genomic Encyclopedia of Type Strains, Phase IV (KMG-IV): sequencing the most valuable type-strain genomes for metagenomic binning, comparative biology and taxonomic classification.</title>
        <authorList>
            <person name="Goeker M."/>
        </authorList>
    </citation>
    <scope>NUCLEOTIDE SEQUENCE [LARGE SCALE GENOMIC DNA]</scope>
    <source>
        <strain evidence="2 3">DSM 25879</strain>
    </source>
</reference>
<evidence type="ECO:0000256" key="1">
    <source>
        <dbReference type="SAM" id="Phobius"/>
    </source>
</evidence>
<feature type="transmembrane region" description="Helical" evidence="1">
    <location>
        <begin position="283"/>
        <end position="303"/>
    </location>
</feature>
<feature type="transmembrane region" description="Helical" evidence="1">
    <location>
        <begin position="47"/>
        <end position="76"/>
    </location>
</feature>
<accession>A0ABS2P658</accession>
<feature type="transmembrane region" description="Helical" evidence="1">
    <location>
        <begin position="239"/>
        <end position="262"/>
    </location>
</feature>
<dbReference type="GO" id="GO:0004605">
    <property type="term" value="F:phosphatidate cytidylyltransferase activity"/>
    <property type="evidence" value="ECO:0007669"/>
    <property type="project" value="UniProtKB-EC"/>
</dbReference>
<proteinExistence type="predicted"/>
<evidence type="ECO:0000313" key="3">
    <source>
        <dbReference type="Proteomes" id="UP000737402"/>
    </source>
</evidence>
<dbReference type="EMBL" id="JAFBED010000014">
    <property type="protein sequence ID" value="MBM7622112.1"/>
    <property type="molecule type" value="Genomic_DNA"/>
</dbReference>
<dbReference type="RefSeq" id="WP_204419431.1">
    <property type="nucleotide sequence ID" value="NZ_JAFBED010000014.1"/>
</dbReference>
<protein>
    <submittedName>
        <fullName evidence="2">Phosphatidate cytidylyltransferase</fullName>
        <ecNumber evidence="2">2.7.7.41</ecNumber>
    </submittedName>
</protein>
<name>A0ABS2P658_9BACI</name>
<feature type="transmembrane region" description="Helical" evidence="1">
    <location>
        <begin position="210"/>
        <end position="233"/>
    </location>
</feature>
<keyword evidence="3" id="KW-1185">Reference proteome</keyword>
<comment type="caution">
    <text evidence="2">The sequence shown here is derived from an EMBL/GenBank/DDBJ whole genome shotgun (WGS) entry which is preliminary data.</text>
</comment>
<feature type="transmembrane region" description="Helical" evidence="1">
    <location>
        <begin position="175"/>
        <end position="198"/>
    </location>
</feature>
<keyword evidence="1" id="KW-0472">Membrane</keyword>
<gene>
    <name evidence="2" type="ORF">JOC95_004023</name>
</gene>
<organism evidence="2 3">
    <name type="scientific">Sutcliffiella tianshenii</name>
    <dbReference type="NCBI Taxonomy" id="1463404"/>
    <lineage>
        <taxon>Bacteria</taxon>
        <taxon>Bacillati</taxon>
        <taxon>Bacillota</taxon>
        <taxon>Bacilli</taxon>
        <taxon>Bacillales</taxon>
        <taxon>Bacillaceae</taxon>
        <taxon>Sutcliffiella</taxon>
    </lineage>
</organism>
<sequence length="306" mass="34907">MFEIEAVITLLVIASGLIIFSLALFIVKKKNPSKDFSDLSVRSKTWWGMLVVFSIATLFHPMVSLFALMFLCFFSLKEYFSILKTRKVDRQLFLWAYLSIPLQFYWIYIGWYGMFIVFIPVYVFLFLPLPRILGKGTVGFLRSVSSTQWGLMLMVFGLSHLAFYQTASPEYGANLVLFLVVLTQLHDVVQFLVSVFIGKKKVVPSSNPNITWEGFIVSTFVTTGVSYNLYSYLTPLDELFGILSGLIISVACFGGSLAVSVLKRDLLIGENEKAFVLKKSYLTRVDSMAYSAPIFFHVIRYYFDFM</sequence>
<dbReference type="Proteomes" id="UP000737402">
    <property type="component" value="Unassembled WGS sequence"/>
</dbReference>
<keyword evidence="2" id="KW-0548">Nucleotidyltransferase</keyword>
<dbReference type="EC" id="2.7.7.41" evidence="2"/>
<evidence type="ECO:0000313" key="2">
    <source>
        <dbReference type="EMBL" id="MBM7622112.1"/>
    </source>
</evidence>
<feature type="transmembrane region" description="Helical" evidence="1">
    <location>
        <begin position="139"/>
        <end position="163"/>
    </location>
</feature>